<gene>
    <name evidence="1" type="ORF">S01H1_19448</name>
</gene>
<comment type="caution">
    <text evidence="1">The sequence shown here is derived from an EMBL/GenBank/DDBJ whole genome shotgun (WGS) entry which is preliminary data.</text>
</comment>
<protein>
    <submittedName>
        <fullName evidence="1">Uncharacterized protein</fullName>
    </submittedName>
</protein>
<organism evidence="1">
    <name type="scientific">marine sediment metagenome</name>
    <dbReference type="NCBI Taxonomy" id="412755"/>
    <lineage>
        <taxon>unclassified sequences</taxon>
        <taxon>metagenomes</taxon>
        <taxon>ecological metagenomes</taxon>
    </lineage>
</organism>
<reference evidence="1" key="1">
    <citation type="journal article" date="2014" name="Front. Microbiol.">
        <title>High frequency of phylogenetically diverse reductive dehalogenase-homologous genes in deep subseafloor sedimentary metagenomes.</title>
        <authorList>
            <person name="Kawai M."/>
            <person name="Futagami T."/>
            <person name="Toyoda A."/>
            <person name="Takaki Y."/>
            <person name="Nishi S."/>
            <person name="Hori S."/>
            <person name="Arai W."/>
            <person name="Tsubouchi T."/>
            <person name="Morono Y."/>
            <person name="Uchiyama I."/>
            <person name="Ito T."/>
            <person name="Fujiyama A."/>
            <person name="Inagaki F."/>
            <person name="Takami H."/>
        </authorList>
    </citation>
    <scope>NUCLEOTIDE SEQUENCE</scope>
    <source>
        <strain evidence="1">Expedition CK06-06</strain>
    </source>
</reference>
<accession>X0U4N7</accession>
<sequence>MRTQAVAREELAEILAFLEGRRLFAIVPDERVAVSVSWAPITPWPILAISAGGPPSTMDVSESG</sequence>
<dbReference type="EMBL" id="BARS01010506">
    <property type="protein sequence ID" value="GAF94331.1"/>
    <property type="molecule type" value="Genomic_DNA"/>
</dbReference>
<name>X0U4N7_9ZZZZ</name>
<proteinExistence type="predicted"/>
<evidence type="ECO:0000313" key="1">
    <source>
        <dbReference type="EMBL" id="GAF94331.1"/>
    </source>
</evidence>
<dbReference type="AlphaFoldDB" id="X0U4N7"/>